<proteinExistence type="predicted"/>
<dbReference type="AlphaFoldDB" id="A0A4Q2VJI2"/>
<name>A0A4Q2VJI2_FUSOX</name>
<protein>
    <submittedName>
        <fullName evidence="1">Uncharacterized protein</fullName>
    </submittedName>
</protein>
<dbReference type="EMBL" id="MQTW01000089">
    <property type="protein sequence ID" value="RYC86468.1"/>
    <property type="molecule type" value="Genomic_DNA"/>
</dbReference>
<dbReference type="Proteomes" id="UP000290540">
    <property type="component" value="Unassembled WGS sequence"/>
</dbReference>
<gene>
    <name evidence="1" type="ORF">BFJ63_vAg10608</name>
</gene>
<comment type="caution">
    <text evidence="1">The sequence shown here is derived from an EMBL/GenBank/DDBJ whole genome shotgun (WGS) entry which is preliminary data.</text>
</comment>
<accession>A0A4Q2VJI2</accession>
<sequence length="54" mass="5810">MSTGYSLSAAAELWSLSQLLVSWTTETCRYVVSLTGLRRIRCPTNAAADGICAN</sequence>
<evidence type="ECO:0000313" key="1">
    <source>
        <dbReference type="EMBL" id="RYC86468.1"/>
    </source>
</evidence>
<organism evidence="1 2">
    <name type="scientific">Fusarium oxysporum f. sp. narcissi</name>
    <dbReference type="NCBI Taxonomy" id="451672"/>
    <lineage>
        <taxon>Eukaryota</taxon>
        <taxon>Fungi</taxon>
        <taxon>Dikarya</taxon>
        <taxon>Ascomycota</taxon>
        <taxon>Pezizomycotina</taxon>
        <taxon>Sordariomycetes</taxon>
        <taxon>Hypocreomycetidae</taxon>
        <taxon>Hypocreales</taxon>
        <taxon>Nectriaceae</taxon>
        <taxon>Fusarium</taxon>
        <taxon>Fusarium oxysporum species complex</taxon>
    </lineage>
</organism>
<reference evidence="1 2" key="1">
    <citation type="submission" date="2016-12" db="EMBL/GenBank/DDBJ databases">
        <title>Draft genome sequence of Fusarium oxysporum causing rot on Narcissus.</title>
        <authorList>
            <person name="Armitage A.D."/>
            <person name="Taylor A."/>
            <person name="Clarkson J.P."/>
            <person name="Harrison R.J."/>
            <person name="Jackson A.C."/>
        </authorList>
    </citation>
    <scope>NUCLEOTIDE SEQUENCE [LARGE SCALE GENOMIC DNA]</scope>
    <source>
        <strain evidence="1 2">N139</strain>
    </source>
</reference>
<evidence type="ECO:0000313" key="2">
    <source>
        <dbReference type="Proteomes" id="UP000290540"/>
    </source>
</evidence>